<evidence type="ECO:0000256" key="14">
    <source>
        <dbReference type="SAM" id="SignalP"/>
    </source>
</evidence>
<dbReference type="PANTHER" id="PTHR33478">
    <property type="entry name" value="EXTRACELLULAR METALLOPROTEINASE MEP"/>
    <property type="match status" value="1"/>
</dbReference>
<dbReference type="InterPro" id="IPR027268">
    <property type="entry name" value="Peptidase_M4/M1_CTD_sf"/>
</dbReference>
<dbReference type="GO" id="GO:0008270">
    <property type="term" value="F:zinc ion binding"/>
    <property type="evidence" value="ECO:0007669"/>
    <property type="project" value="InterPro"/>
</dbReference>
<keyword evidence="7 11" id="KW-0862">Zinc</keyword>
<evidence type="ECO:0000256" key="13">
    <source>
        <dbReference type="SAM" id="MobiDB-lite"/>
    </source>
</evidence>
<dbReference type="OrthoDB" id="3227768at2759"/>
<comment type="subcellular location">
    <subcellularLocation>
        <location evidence="1 12">Secreted</location>
    </subcellularLocation>
</comment>
<evidence type="ECO:0000313" key="15">
    <source>
        <dbReference type="EMBL" id="KIY64333.1"/>
    </source>
</evidence>
<dbReference type="PANTHER" id="PTHR33478:SF1">
    <property type="entry name" value="EXTRACELLULAR METALLOPROTEINASE MEP"/>
    <property type="match status" value="1"/>
</dbReference>
<evidence type="ECO:0000313" key="16">
    <source>
        <dbReference type="Proteomes" id="UP000054007"/>
    </source>
</evidence>
<feature type="region of interest" description="Disordered" evidence="13">
    <location>
        <begin position="620"/>
        <end position="668"/>
    </location>
</feature>
<feature type="binding site" evidence="11">
    <location>
        <position position="235"/>
    </location>
    <ligand>
        <name>Zn(2+)</name>
        <dbReference type="ChEBI" id="CHEBI:29105"/>
        <note>catalytic</note>
    </ligand>
</feature>
<name>A0A0D7B131_9AGAR</name>
<dbReference type="AlphaFoldDB" id="A0A0D7B131"/>
<keyword evidence="6 12" id="KW-0378">Hydrolase</keyword>
<evidence type="ECO:0000256" key="6">
    <source>
        <dbReference type="ARBA" id="ARBA00022801"/>
    </source>
</evidence>
<feature type="chain" id="PRO_5012542723" description="Extracellular metalloproteinase" evidence="14">
    <location>
        <begin position="16"/>
        <end position="668"/>
    </location>
</feature>
<evidence type="ECO:0000256" key="9">
    <source>
        <dbReference type="ARBA" id="ARBA00023145"/>
    </source>
</evidence>
<evidence type="ECO:0000256" key="2">
    <source>
        <dbReference type="ARBA" id="ARBA00006006"/>
    </source>
</evidence>
<keyword evidence="5 11" id="KW-0479">Metal-binding</keyword>
<keyword evidence="9 12" id="KW-0865">Zymogen</keyword>
<evidence type="ECO:0000256" key="7">
    <source>
        <dbReference type="ARBA" id="ARBA00022833"/>
    </source>
</evidence>
<keyword evidence="4 12" id="KW-0645">Protease</keyword>
<dbReference type="Gene3D" id="1.10.390.10">
    <property type="entry name" value="Neutral Protease Domain 2"/>
    <property type="match status" value="1"/>
</dbReference>
<feature type="compositionally biased region" description="Gly residues" evidence="13">
    <location>
        <begin position="631"/>
        <end position="653"/>
    </location>
</feature>
<keyword evidence="16" id="KW-1185">Reference proteome</keyword>
<dbReference type="Proteomes" id="UP000054007">
    <property type="component" value="Unassembled WGS sequence"/>
</dbReference>
<accession>A0A0D7B131</accession>
<dbReference type="PRINTS" id="PR00999">
    <property type="entry name" value="FUNGALYSIN"/>
</dbReference>
<dbReference type="InterPro" id="IPR001842">
    <property type="entry name" value="Peptidase_M36"/>
</dbReference>
<feature type="binding site" evidence="11">
    <location>
        <position position="448"/>
    </location>
    <ligand>
        <name>Zn(2+)</name>
        <dbReference type="ChEBI" id="CHEBI:29105"/>
        <note>catalytic</note>
    </ligand>
</feature>
<comment type="similarity">
    <text evidence="2 12">Belongs to the peptidase M36 family.</text>
</comment>
<feature type="active site" evidence="10">
    <location>
        <position position="420"/>
    </location>
</feature>
<reference evidence="15 16" key="1">
    <citation type="journal article" date="2015" name="Fungal Genet. Biol.">
        <title>Evolution of novel wood decay mechanisms in Agaricales revealed by the genome sequences of Fistulina hepatica and Cylindrobasidium torrendii.</title>
        <authorList>
            <person name="Floudas D."/>
            <person name="Held B.W."/>
            <person name="Riley R."/>
            <person name="Nagy L.G."/>
            <person name="Koehler G."/>
            <person name="Ransdell A.S."/>
            <person name="Younus H."/>
            <person name="Chow J."/>
            <person name="Chiniquy J."/>
            <person name="Lipzen A."/>
            <person name="Tritt A."/>
            <person name="Sun H."/>
            <person name="Haridas S."/>
            <person name="LaButti K."/>
            <person name="Ohm R.A."/>
            <person name="Kues U."/>
            <person name="Blanchette R.A."/>
            <person name="Grigoriev I.V."/>
            <person name="Minto R.E."/>
            <person name="Hibbett D.S."/>
        </authorList>
    </citation>
    <scope>NUCLEOTIDE SEQUENCE [LARGE SCALE GENOMIC DNA]</scope>
    <source>
        <strain evidence="15 16">FP15055 ss-10</strain>
    </source>
</reference>
<sequence length="668" mass="70777">MISVVFLLGALLVASAPMPGTVKHRTHSARILKRSGKTLSSYHPTSSFKTLVNRDVESLGLAKRADGAPMTMGEMATSFLSSELGVNVNYRAGSNKNSALVQHAYLTQSHDDIPFANAVANVAFMPSADSLTGSASMKVASYAHSFINCSSVASSTPSLAYTEAVTIAQNAIGGDYINHTAFTGRPTLEYYVMEDQSAALTHVVQVRNITTGEWYEAFVNAHSGDLVAVTDYVAHASFNVPTFTGVDPTEQFTLVTDPEDYAVSPLGWTSSSSTNFTDTQGNNAIAFTSTDSKFRNTETTTESSTATFDFTLDLTAKPDGTQSNIDAARTNTFYVVNMMHDLMYRYGFTEENFNFQDDNLGNGGEAGDAVQISVHDITGTDNAQFSTPADGQNGVMRMFLWTESTPERDGAVENDIVIHEMTHGLTSRMTGGGTGRCLQTTEAGGLGEGWSDAMADWVIQSAGDGTIQDVAVGAYVFNTAAGLRSAPYSTDESVNALTYGNLRRLNEVHDIGEVWAQMLHVVHTELVASLGFASDALTNPDAVGGNTAFMHLFVDALALQPCNPSFIDARDAWYQADQIRFAGNNTCVLETAFASRGLGVNADSTFTDDASLSIACGGTGTTTTTTTGNGNNQGGGGGRGANRGGPSRGGGGRRPFRASGLTGHRHGH</sequence>
<evidence type="ECO:0000256" key="12">
    <source>
        <dbReference type="RuleBase" id="RU364017"/>
    </source>
</evidence>
<dbReference type="SUPFAM" id="SSF55486">
    <property type="entry name" value="Metalloproteases ('zincins'), catalytic domain"/>
    <property type="match status" value="1"/>
</dbReference>
<proteinExistence type="inferred from homology"/>
<dbReference type="Gene3D" id="3.10.170.10">
    <property type="match status" value="1"/>
</dbReference>
<feature type="binding site" evidence="11">
    <location>
        <position position="419"/>
    </location>
    <ligand>
        <name>Zn(2+)</name>
        <dbReference type="ChEBI" id="CHEBI:29105"/>
        <note>catalytic</note>
    </ligand>
</feature>
<dbReference type="EMBL" id="KN880641">
    <property type="protein sequence ID" value="KIY64333.1"/>
    <property type="molecule type" value="Genomic_DNA"/>
</dbReference>
<keyword evidence="8 12" id="KW-0482">Metalloprotease</keyword>
<organism evidence="15 16">
    <name type="scientific">Cylindrobasidium torrendii FP15055 ss-10</name>
    <dbReference type="NCBI Taxonomy" id="1314674"/>
    <lineage>
        <taxon>Eukaryota</taxon>
        <taxon>Fungi</taxon>
        <taxon>Dikarya</taxon>
        <taxon>Basidiomycota</taxon>
        <taxon>Agaricomycotina</taxon>
        <taxon>Agaricomycetes</taxon>
        <taxon>Agaricomycetidae</taxon>
        <taxon>Agaricales</taxon>
        <taxon>Marasmiineae</taxon>
        <taxon>Physalacriaceae</taxon>
        <taxon>Cylindrobasidium</taxon>
    </lineage>
</organism>
<keyword evidence="3 12" id="KW-0964">Secreted</keyword>
<feature type="binding site" evidence="11">
    <location>
        <position position="423"/>
    </location>
    <ligand>
        <name>Zn(2+)</name>
        <dbReference type="ChEBI" id="CHEBI:29105"/>
        <note>catalytic</note>
    </ligand>
</feature>
<evidence type="ECO:0000256" key="8">
    <source>
        <dbReference type="ARBA" id="ARBA00023049"/>
    </source>
</evidence>
<evidence type="ECO:0000256" key="3">
    <source>
        <dbReference type="ARBA" id="ARBA00022525"/>
    </source>
</evidence>
<dbReference type="Pfam" id="PF02128">
    <property type="entry name" value="Peptidase_M36"/>
    <property type="match status" value="1"/>
</dbReference>
<evidence type="ECO:0000256" key="10">
    <source>
        <dbReference type="PIRSR" id="PIRSR601842-1"/>
    </source>
</evidence>
<dbReference type="InterPro" id="IPR050371">
    <property type="entry name" value="Fungal_virulence_M36"/>
</dbReference>
<dbReference type="GO" id="GO:0005615">
    <property type="term" value="C:extracellular space"/>
    <property type="evidence" value="ECO:0007669"/>
    <property type="project" value="InterPro"/>
</dbReference>
<protein>
    <recommendedName>
        <fullName evidence="12">Extracellular metalloproteinase</fullName>
        <ecNumber evidence="12">3.4.24.-</ecNumber>
    </recommendedName>
    <alternativeName>
        <fullName evidence="12">Fungalysin</fullName>
    </alternativeName>
</protein>
<gene>
    <name evidence="15" type="ORF">CYLTODRAFT_425302</name>
</gene>
<dbReference type="CDD" id="cd09596">
    <property type="entry name" value="M36"/>
    <property type="match status" value="1"/>
</dbReference>
<evidence type="ECO:0000256" key="4">
    <source>
        <dbReference type="ARBA" id="ARBA00022670"/>
    </source>
</evidence>
<evidence type="ECO:0000256" key="5">
    <source>
        <dbReference type="ARBA" id="ARBA00022723"/>
    </source>
</evidence>
<dbReference type="GO" id="GO:0006508">
    <property type="term" value="P:proteolysis"/>
    <property type="evidence" value="ECO:0007669"/>
    <property type="project" value="UniProtKB-KW"/>
</dbReference>
<dbReference type="GO" id="GO:0004222">
    <property type="term" value="F:metalloendopeptidase activity"/>
    <property type="evidence" value="ECO:0007669"/>
    <property type="project" value="InterPro"/>
</dbReference>
<feature type="signal peptide" evidence="14">
    <location>
        <begin position="1"/>
        <end position="15"/>
    </location>
</feature>
<feature type="compositionally biased region" description="Low complexity" evidence="13">
    <location>
        <begin position="621"/>
        <end position="630"/>
    </location>
</feature>
<keyword evidence="14" id="KW-0732">Signal</keyword>
<evidence type="ECO:0000256" key="11">
    <source>
        <dbReference type="PIRSR" id="PIRSR601842-2"/>
    </source>
</evidence>
<dbReference type="EC" id="3.4.24.-" evidence="12"/>
<evidence type="ECO:0000256" key="1">
    <source>
        <dbReference type="ARBA" id="ARBA00004613"/>
    </source>
</evidence>
<comment type="cofactor">
    <cofactor evidence="11">
        <name>Zn(2+)</name>
        <dbReference type="ChEBI" id="CHEBI:29105"/>
    </cofactor>
    <text evidence="11">Binds 1 zinc ion per subunit.</text>
</comment>